<evidence type="ECO:0000313" key="3">
    <source>
        <dbReference type="Proteomes" id="UP000219565"/>
    </source>
</evidence>
<gene>
    <name evidence="2" type="ORF">SAMN04244553_6252</name>
</gene>
<feature type="chain" id="PRO_5039186634" description="DUF3558 domain-containing protein" evidence="1">
    <location>
        <begin position="30"/>
        <end position="192"/>
    </location>
</feature>
<dbReference type="RefSeq" id="WP_097247987.1">
    <property type="nucleotide sequence ID" value="NZ_OBEG01000008.1"/>
</dbReference>
<accession>A0A285LWL1</accession>
<dbReference type="InterPro" id="IPR024520">
    <property type="entry name" value="DUF3558"/>
</dbReference>
<dbReference type="EMBL" id="OBEG01000008">
    <property type="protein sequence ID" value="SNY89245.1"/>
    <property type="molecule type" value="Genomic_DNA"/>
</dbReference>
<protein>
    <recommendedName>
        <fullName evidence="4">DUF3558 domain-containing protein</fullName>
    </recommendedName>
</protein>
<dbReference type="Proteomes" id="UP000219565">
    <property type="component" value="Unassembled WGS sequence"/>
</dbReference>
<dbReference type="AlphaFoldDB" id="A0A285LWL1"/>
<evidence type="ECO:0000313" key="2">
    <source>
        <dbReference type="EMBL" id="SNY89245.1"/>
    </source>
</evidence>
<dbReference type="Pfam" id="PF12079">
    <property type="entry name" value="DUF3558"/>
    <property type="match status" value="1"/>
</dbReference>
<evidence type="ECO:0000256" key="1">
    <source>
        <dbReference type="SAM" id="SignalP"/>
    </source>
</evidence>
<proteinExistence type="predicted"/>
<name>A0A285LWL1_9NOCA</name>
<dbReference type="PROSITE" id="PS51257">
    <property type="entry name" value="PROKAR_LIPOPROTEIN"/>
    <property type="match status" value="1"/>
</dbReference>
<reference evidence="2 3" key="1">
    <citation type="submission" date="2017-09" db="EMBL/GenBank/DDBJ databases">
        <authorList>
            <person name="Ehlers B."/>
            <person name="Leendertz F.H."/>
        </authorList>
    </citation>
    <scope>NUCLEOTIDE SEQUENCE [LARGE SCALE GENOMIC DNA]</scope>
    <source>
        <strain evidence="2 3">DSM 45537</strain>
    </source>
</reference>
<sequence length="192" mass="19760">MTSKSNAWRVGVLALGAAFVLVGCGSSVGGDATPSGSSTATNAGAGVAADVPTGYKPCDDVPQSVLDSEKLRMKIPADSDASGGIKWRGCQWVQSDGYSASIQTTNITVDMVKGKNLPGAQELTVGGRRAISSRQVDDHPDAACTLNVEMRGGSLEFNLSNPPSRKNTGHLDTCNLTRTLAEKVVPTLPAGA</sequence>
<keyword evidence="1" id="KW-0732">Signal</keyword>
<organism evidence="2 3">
    <name type="scientific">Nocardia amikacinitolerans</name>
    <dbReference type="NCBI Taxonomy" id="756689"/>
    <lineage>
        <taxon>Bacteria</taxon>
        <taxon>Bacillati</taxon>
        <taxon>Actinomycetota</taxon>
        <taxon>Actinomycetes</taxon>
        <taxon>Mycobacteriales</taxon>
        <taxon>Nocardiaceae</taxon>
        <taxon>Nocardia</taxon>
    </lineage>
</organism>
<evidence type="ECO:0008006" key="4">
    <source>
        <dbReference type="Google" id="ProtNLM"/>
    </source>
</evidence>
<dbReference type="OrthoDB" id="4546529at2"/>
<feature type="signal peptide" evidence="1">
    <location>
        <begin position="1"/>
        <end position="29"/>
    </location>
</feature>
<keyword evidence="3" id="KW-1185">Reference proteome</keyword>